<evidence type="ECO:0000313" key="5">
    <source>
        <dbReference type="EMBL" id="CAK1580410.1"/>
    </source>
</evidence>
<dbReference type="InterPro" id="IPR048367">
    <property type="entry name" value="TNP-like_RNaseH_C"/>
</dbReference>
<dbReference type="EMBL" id="CAVLGL010000013">
    <property type="protein sequence ID" value="CAK1580410.1"/>
    <property type="molecule type" value="Genomic_DNA"/>
</dbReference>
<evidence type="ECO:0000259" key="3">
    <source>
        <dbReference type="Pfam" id="PF21788"/>
    </source>
</evidence>
<accession>A0AAV1KC59</accession>
<feature type="domain" description="Transposable element P transposase-like GTP-binding insertion" evidence="3">
    <location>
        <begin position="253"/>
        <end position="374"/>
    </location>
</feature>
<dbReference type="Proteomes" id="UP001314205">
    <property type="component" value="Unassembled WGS sequence"/>
</dbReference>
<evidence type="ECO:0000259" key="1">
    <source>
        <dbReference type="Pfam" id="PF12017"/>
    </source>
</evidence>
<evidence type="ECO:0000259" key="4">
    <source>
        <dbReference type="Pfam" id="PF21789"/>
    </source>
</evidence>
<feature type="domain" description="Transposable element P transposase-like RNase H C-terminal" evidence="4">
    <location>
        <begin position="443"/>
        <end position="477"/>
    </location>
</feature>
<comment type="caution">
    <text evidence="5">The sequence shown here is derived from an EMBL/GenBank/DDBJ whole genome shotgun (WGS) entry which is preliminary data.</text>
</comment>
<dbReference type="InterPro" id="IPR048366">
    <property type="entry name" value="TNP-like_GBD"/>
</dbReference>
<evidence type="ECO:0000259" key="2">
    <source>
        <dbReference type="Pfam" id="PF21787"/>
    </source>
</evidence>
<protein>
    <recommendedName>
        <fullName evidence="7">THAP domain-containing protein 9</fullName>
    </recommendedName>
</protein>
<dbReference type="Pfam" id="PF21788">
    <property type="entry name" value="TNP-like_GBD"/>
    <property type="match status" value="1"/>
</dbReference>
<feature type="domain" description="THAP9-like helix-turn-helix" evidence="1">
    <location>
        <begin position="8"/>
        <end position="89"/>
    </location>
</feature>
<dbReference type="Pfam" id="PF21789">
    <property type="entry name" value="TNP-like_RNaseH_C"/>
    <property type="match status" value="1"/>
</dbReference>
<gene>
    <name evidence="5" type="ORF">PARMNEM_LOCUS2217</name>
</gene>
<dbReference type="PANTHER" id="PTHR47577:SF2">
    <property type="entry name" value="THAP DOMAIN CONTAINING 9"/>
    <property type="match status" value="1"/>
</dbReference>
<evidence type="ECO:0008006" key="7">
    <source>
        <dbReference type="Google" id="ProtNLM"/>
    </source>
</evidence>
<sequence length="555" mass="63495">MADIINDLEKKFSLKEEQLSALRGTNLQVEELIGRYISKEKSGGITNQRYSPALRTFALTLHYYSPKAYNYVRDTFKTCLPHVRTLRKWYTSIKGEPGFTDESFKALKAKSNSIKYPIIAGLMIDEMAIRRRIEWDGVKLHGHVEIGSGIEGDHITEAKEALVFLVTGINCNFKVPMAYFLIDGMTGVQRAELGKQCLEKIHETRVKIVSLTFDGYASNIAMLKHLGCNFEEGKMKFEDPVTKYPIMALLDPSHMVKLIRNAFQVYQVFVDENGKKIKWSYLEELNKLQEKEKFRLANKLRYRHIHYHNQKMKVKLATQLFSLSVCNAIDFCREELNLPIFRESLPTTVFLKTINNFFDILNSKSMSQHGYKKPINENNAKEILEYIDKVAGYISNLKCDNGPLLIESQRKVGFKGFIGCAVAVRHFYETLVQTGELVFFPFYKTSQDHLELLFGNIRSHGGSNNNPTARQFKAAYKKLLVHIELKDFGSGNCNALEQLSILTCSAVDRINLTTPSTEKACDDESDNEFQEEMLDHYYLTDFSMQVIGYIAGNGQ</sequence>
<dbReference type="Pfam" id="PF12017">
    <property type="entry name" value="Tnp_P_element"/>
    <property type="match status" value="1"/>
</dbReference>
<keyword evidence="6" id="KW-1185">Reference proteome</keyword>
<dbReference type="PANTHER" id="PTHR47577">
    <property type="entry name" value="THAP DOMAIN-CONTAINING PROTEIN 6"/>
    <property type="match status" value="1"/>
</dbReference>
<proteinExistence type="predicted"/>
<evidence type="ECO:0000313" key="6">
    <source>
        <dbReference type="Proteomes" id="UP001314205"/>
    </source>
</evidence>
<reference evidence="5 6" key="1">
    <citation type="submission" date="2023-11" db="EMBL/GenBank/DDBJ databases">
        <authorList>
            <person name="Hedman E."/>
            <person name="Englund M."/>
            <person name="Stromberg M."/>
            <person name="Nyberg Akerstrom W."/>
            <person name="Nylinder S."/>
            <person name="Jareborg N."/>
            <person name="Kallberg Y."/>
            <person name="Kronander E."/>
        </authorList>
    </citation>
    <scope>NUCLEOTIDE SEQUENCE [LARGE SCALE GENOMIC DNA]</scope>
</reference>
<dbReference type="AlphaFoldDB" id="A0AAV1KC59"/>
<organism evidence="5 6">
    <name type="scientific">Parnassius mnemosyne</name>
    <name type="common">clouded apollo</name>
    <dbReference type="NCBI Taxonomy" id="213953"/>
    <lineage>
        <taxon>Eukaryota</taxon>
        <taxon>Metazoa</taxon>
        <taxon>Ecdysozoa</taxon>
        <taxon>Arthropoda</taxon>
        <taxon>Hexapoda</taxon>
        <taxon>Insecta</taxon>
        <taxon>Pterygota</taxon>
        <taxon>Neoptera</taxon>
        <taxon>Endopterygota</taxon>
        <taxon>Lepidoptera</taxon>
        <taxon>Glossata</taxon>
        <taxon>Ditrysia</taxon>
        <taxon>Papilionoidea</taxon>
        <taxon>Papilionidae</taxon>
        <taxon>Parnassiinae</taxon>
        <taxon>Parnassini</taxon>
        <taxon>Parnassius</taxon>
        <taxon>Driopa</taxon>
    </lineage>
</organism>
<dbReference type="Pfam" id="PF21787">
    <property type="entry name" value="TNP-like_RNaseH_N"/>
    <property type="match status" value="1"/>
</dbReference>
<name>A0AAV1KC59_9NEOP</name>
<feature type="domain" description="Transposable element P transposase-like RNase H" evidence="2">
    <location>
        <begin position="95"/>
        <end position="227"/>
    </location>
</feature>
<dbReference type="InterPro" id="IPR048365">
    <property type="entry name" value="TNP-like_RNaseH_N"/>
</dbReference>
<dbReference type="InterPro" id="IPR021896">
    <property type="entry name" value="THAP9-like_HTH"/>
</dbReference>